<dbReference type="PANTHER" id="PTHR43230:SF3">
    <property type="entry name" value="ABC-TYPE DIPEPTIDE_OLIGOPEPTIDE TRANSPORT SYSTEM, ATPASE COMPONENT"/>
    <property type="match status" value="1"/>
</dbReference>
<dbReference type="RefSeq" id="WP_350271617.1">
    <property type="nucleotide sequence ID" value="NZ_AP027732.1"/>
</dbReference>
<organism evidence="1 2">
    <name type="scientific">Frondihabitans sucicola</name>
    <dbReference type="NCBI Taxonomy" id="1268041"/>
    <lineage>
        <taxon>Bacteria</taxon>
        <taxon>Bacillati</taxon>
        <taxon>Actinomycetota</taxon>
        <taxon>Actinomycetes</taxon>
        <taxon>Micrococcales</taxon>
        <taxon>Microbacteriaceae</taxon>
        <taxon>Frondihabitans</taxon>
    </lineage>
</organism>
<dbReference type="PANTHER" id="PTHR43230">
    <property type="entry name" value="ABC-TYPE DIPEPTIDE/OLIGOPEPTIDE TRANSPORT SYSTEM, ATPASE COMPONENT"/>
    <property type="match status" value="1"/>
</dbReference>
<evidence type="ECO:0000313" key="1">
    <source>
        <dbReference type="EMBL" id="BDZ48222.1"/>
    </source>
</evidence>
<proteinExistence type="predicted"/>
<accession>A0ABM8GIL6</accession>
<evidence type="ECO:0000313" key="2">
    <source>
        <dbReference type="Proteomes" id="UP001321486"/>
    </source>
</evidence>
<dbReference type="Proteomes" id="UP001321486">
    <property type="component" value="Chromosome"/>
</dbReference>
<keyword evidence="2" id="KW-1185">Reference proteome</keyword>
<sequence>MSLLYITHDLLSARLITDNIMVLHDGEVVERGETAEVLQRPVDAYTVALLDAVPNPKRTF</sequence>
<reference evidence="2" key="1">
    <citation type="journal article" date="2019" name="Int. J. Syst. Evol. Microbiol.">
        <title>The Global Catalogue of Microorganisms (GCM) 10K type strain sequencing project: providing services to taxonomists for standard genome sequencing and annotation.</title>
        <authorList>
            <consortium name="The Broad Institute Genomics Platform"/>
            <consortium name="The Broad Institute Genome Sequencing Center for Infectious Disease"/>
            <person name="Wu L."/>
            <person name="Ma J."/>
        </authorList>
    </citation>
    <scope>NUCLEOTIDE SEQUENCE [LARGE SCALE GENOMIC DNA]</scope>
    <source>
        <strain evidence="2">NBRC 108728</strain>
    </source>
</reference>
<dbReference type="EMBL" id="AP027732">
    <property type="protein sequence ID" value="BDZ48222.1"/>
    <property type="molecule type" value="Genomic_DNA"/>
</dbReference>
<name>A0ABM8GIL6_9MICO</name>
<dbReference type="InterPro" id="IPR027417">
    <property type="entry name" value="P-loop_NTPase"/>
</dbReference>
<evidence type="ECO:0008006" key="3">
    <source>
        <dbReference type="Google" id="ProtNLM"/>
    </source>
</evidence>
<dbReference type="Gene3D" id="3.40.50.300">
    <property type="entry name" value="P-loop containing nucleotide triphosphate hydrolases"/>
    <property type="match status" value="1"/>
</dbReference>
<dbReference type="SUPFAM" id="SSF52540">
    <property type="entry name" value="P-loop containing nucleoside triphosphate hydrolases"/>
    <property type="match status" value="1"/>
</dbReference>
<gene>
    <name evidence="1" type="ORF">GCM10025867_04630</name>
</gene>
<protein>
    <recommendedName>
        <fullName evidence="3">Oligopeptide/dipeptide ABC transporter C-terminal domain-containing protein</fullName>
    </recommendedName>
</protein>